<reference evidence="1" key="2">
    <citation type="journal article" date="2021" name="PeerJ">
        <title>Extensive microbial diversity within the chicken gut microbiome revealed by metagenomics and culture.</title>
        <authorList>
            <person name="Gilroy R."/>
            <person name="Ravi A."/>
            <person name="Getino M."/>
            <person name="Pursley I."/>
            <person name="Horton D.L."/>
            <person name="Alikhan N.F."/>
            <person name="Baker D."/>
            <person name="Gharbi K."/>
            <person name="Hall N."/>
            <person name="Watson M."/>
            <person name="Adriaenssens E.M."/>
            <person name="Foster-Nyarko E."/>
            <person name="Jarju S."/>
            <person name="Secka A."/>
            <person name="Antonio M."/>
            <person name="Oren A."/>
            <person name="Chaudhuri R.R."/>
            <person name="La Ragione R."/>
            <person name="Hildebrand F."/>
            <person name="Pallen M.J."/>
        </authorList>
    </citation>
    <scope>NUCLEOTIDE SEQUENCE</scope>
    <source>
        <strain evidence="1">ChiSjej6B24-2974</strain>
    </source>
</reference>
<accession>A0A9D0ZKU6</accession>
<protein>
    <submittedName>
        <fullName evidence="1">Uncharacterized protein</fullName>
    </submittedName>
</protein>
<reference evidence="1" key="1">
    <citation type="submission" date="2020-10" db="EMBL/GenBank/DDBJ databases">
        <authorList>
            <person name="Gilroy R."/>
        </authorList>
    </citation>
    <scope>NUCLEOTIDE SEQUENCE</scope>
    <source>
        <strain evidence="1">ChiSjej6B24-2974</strain>
    </source>
</reference>
<proteinExistence type="predicted"/>
<dbReference type="Proteomes" id="UP000824260">
    <property type="component" value="Unassembled WGS sequence"/>
</dbReference>
<sequence>MNHILKKFHGFLALLLLIVTLAGFSGSSLAENSSIRLRGNATRFGLRDGRLMLPDCLLLDVKAPYTTWEPNSRPTAQEMQHLFDALGRAEAVPCTPVSKGRHARYAYAGLRLKLQSTRNPAATAVLTLRPLNYKGLGRYSQGVDIYIDLYENQGKQNEKRERHALRLKAGKTWEQIVRLSGESMALEALKNTTAIEYHSMRSGASAPAAPDNTPRTLRDRAHIRAIAGVLLSGKRVPLTAASDVLHLRFRLGNGGACNVYLQRPANQYQRTSGLVYARIGAECYEINGGELYKVLRNAGCPGLMFRT</sequence>
<dbReference type="EMBL" id="DVFZ01000047">
    <property type="protein sequence ID" value="HIQ82380.1"/>
    <property type="molecule type" value="Genomic_DNA"/>
</dbReference>
<comment type="caution">
    <text evidence="1">The sequence shown here is derived from an EMBL/GenBank/DDBJ whole genome shotgun (WGS) entry which is preliminary data.</text>
</comment>
<evidence type="ECO:0000313" key="1">
    <source>
        <dbReference type="EMBL" id="HIQ82380.1"/>
    </source>
</evidence>
<evidence type="ECO:0000313" key="2">
    <source>
        <dbReference type="Proteomes" id="UP000824260"/>
    </source>
</evidence>
<organism evidence="1 2">
    <name type="scientific">Candidatus Pullichristensenella stercorigallinarum</name>
    <dbReference type="NCBI Taxonomy" id="2840909"/>
    <lineage>
        <taxon>Bacteria</taxon>
        <taxon>Bacillati</taxon>
        <taxon>Bacillota</taxon>
        <taxon>Clostridia</taxon>
        <taxon>Candidatus Pullichristensenella</taxon>
    </lineage>
</organism>
<dbReference type="AlphaFoldDB" id="A0A9D0ZKU6"/>
<name>A0A9D0ZKU6_9FIRM</name>
<gene>
    <name evidence="1" type="ORF">IAA52_04700</name>
</gene>